<name>M0NCN4_9EURY</name>
<feature type="transmembrane region" description="Helical" evidence="1">
    <location>
        <begin position="263"/>
        <end position="280"/>
    </location>
</feature>
<feature type="transmembrane region" description="Helical" evidence="1">
    <location>
        <begin position="238"/>
        <end position="257"/>
    </location>
</feature>
<dbReference type="AlphaFoldDB" id="M0NCN4"/>
<feature type="transmembrane region" description="Helical" evidence="1">
    <location>
        <begin position="207"/>
        <end position="226"/>
    </location>
</feature>
<feature type="transmembrane region" description="Helical" evidence="1">
    <location>
        <begin position="78"/>
        <end position="103"/>
    </location>
</feature>
<feature type="transmembrane region" description="Helical" evidence="1">
    <location>
        <begin position="458"/>
        <end position="480"/>
    </location>
</feature>
<dbReference type="EMBL" id="AOME01000008">
    <property type="protein sequence ID" value="EMA55737.1"/>
    <property type="molecule type" value="Genomic_DNA"/>
</dbReference>
<dbReference type="Proteomes" id="UP000011625">
    <property type="component" value="Unassembled WGS sequence"/>
</dbReference>
<feature type="transmembrane region" description="Helical" evidence="1">
    <location>
        <begin position="292"/>
        <end position="309"/>
    </location>
</feature>
<evidence type="ECO:0008006" key="4">
    <source>
        <dbReference type="Google" id="ProtNLM"/>
    </source>
</evidence>
<keyword evidence="1" id="KW-0472">Membrane</keyword>
<keyword evidence="3" id="KW-1185">Reference proteome</keyword>
<keyword evidence="1" id="KW-1133">Transmembrane helix</keyword>
<feature type="transmembrane region" description="Helical" evidence="1">
    <location>
        <begin position="417"/>
        <end position="437"/>
    </location>
</feature>
<feature type="transmembrane region" description="Helical" evidence="1">
    <location>
        <begin position="391"/>
        <end position="411"/>
    </location>
</feature>
<feature type="transmembrane region" description="Helical" evidence="1">
    <location>
        <begin position="178"/>
        <end position="195"/>
    </location>
</feature>
<dbReference type="PATRIC" id="fig|1227456.3.peg.190"/>
<accession>M0NCN4</accession>
<evidence type="ECO:0000256" key="1">
    <source>
        <dbReference type="SAM" id="Phobius"/>
    </source>
</evidence>
<reference evidence="2 3" key="1">
    <citation type="journal article" date="2014" name="PLoS Genet.">
        <title>Phylogenetically driven sequencing of extremely halophilic archaea reveals strategies for static and dynamic osmo-response.</title>
        <authorList>
            <person name="Becker E.A."/>
            <person name="Seitzer P.M."/>
            <person name="Tritt A."/>
            <person name="Larsen D."/>
            <person name="Krusor M."/>
            <person name="Yao A.I."/>
            <person name="Wu D."/>
            <person name="Madern D."/>
            <person name="Eisen J.A."/>
            <person name="Darling A.E."/>
            <person name="Facciotti M.T."/>
        </authorList>
    </citation>
    <scope>NUCLEOTIDE SEQUENCE [LARGE SCALE GENOMIC DNA]</scope>
    <source>
        <strain evidence="2 3">DSM 8989</strain>
    </source>
</reference>
<comment type="caution">
    <text evidence="2">The sequence shown here is derived from an EMBL/GenBank/DDBJ whole genome shotgun (WGS) entry which is preliminary data.</text>
</comment>
<evidence type="ECO:0000313" key="3">
    <source>
        <dbReference type="Proteomes" id="UP000011625"/>
    </source>
</evidence>
<gene>
    <name evidence="2" type="ORF">C450_00887</name>
</gene>
<proteinExistence type="predicted"/>
<organism evidence="2 3">
    <name type="scientific">Halococcus salifodinae DSM 8989</name>
    <dbReference type="NCBI Taxonomy" id="1227456"/>
    <lineage>
        <taxon>Archaea</taxon>
        <taxon>Methanobacteriati</taxon>
        <taxon>Methanobacteriota</taxon>
        <taxon>Stenosarchaea group</taxon>
        <taxon>Halobacteria</taxon>
        <taxon>Halobacteriales</taxon>
        <taxon>Halococcaceae</taxon>
        <taxon>Halococcus</taxon>
    </lineage>
</organism>
<evidence type="ECO:0000313" key="2">
    <source>
        <dbReference type="EMBL" id="EMA55737.1"/>
    </source>
</evidence>
<dbReference type="OrthoDB" id="137309at2157"/>
<feature type="transmembrane region" description="Helical" evidence="1">
    <location>
        <begin position="359"/>
        <end position="379"/>
    </location>
</feature>
<sequence>MNVSNSPDRLKIQSQKLLLIVGYLALATGILIAYTDPTTDYEVSIYSATPVGFWLGLAVALLVAVTVALSAPKGYVSLAGLCLGGSAIVALAGLPIIRGYFFYGSADGLTHLGWTKDLFTGAMSAFGDFYPGIHTVALFVHGIIGGTIPRAMLFVVLSCVVAYLVFIPLCVRSLTARRGAMVLAGLAGLLLLPINHLGMNYMTPHPITNSILLTPVIVYVLINYLTAPSQLFERRLPVSAVGAMFVIVLSGIVLYHSQQAANLIFFFGAISAVQFIYRSIRPNSRVADHRTLYGPTAVLIGAIMLWSVGRSRFDDTVDAVLRELFSFLRGGADLGASTASQGSSLTAAGGSLPEMFLKLFGVSAVFVALAGIIMIVSLFRRSRETSDTTILIRYFTAGLVVLVPYSLVFYIGSISGLFFRNLGLIMVFSTILGSIALNRYLSGLSEYVSMSTVRRATGVAMAVMLLLSVVIVYPSPYLFLPNDQVTENQMDGYQYAFNHTEQDLSIYSLREGPWRYKQGVFGVENTNIRKNGLGIPEENLSSLAGRTAEDRYLIVTESARKREVAVYEGVRYDRRNLSALGNQSGVSLVFSNGAVDLYRIQGSRSAEVTAPSPNATEVS</sequence>
<feature type="transmembrane region" description="Helical" evidence="1">
    <location>
        <begin position="51"/>
        <end position="71"/>
    </location>
</feature>
<feature type="transmembrane region" description="Helical" evidence="1">
    <location>
        <begin position="17"/>
        <end position="35"/>
    </location>
</feature>
<keyword evidence="1" id="KW-0812">Transmembrane</keyword>
<feature type="transmembrane region" description="Helical" evidence="1">
    <location>
        <begin position="151"/>
        <end position="171"/>
    </location>
</feature>
<protein>
    <recommendedName>
        <fullName evidence="4">Glycosyltransferase RgtA/B/C/D-like domain-containing protein</fullName>
    </recommendedName>
</protein>